<keyword evidence="1" id="KW-0479">Metal-binding</keyword>
<evidence type="ECO:0000256" key="3">
    <source>
        <dbReference type="ARBA" id="ARBA00022808"/>
    </source>
</evidence>
<comment type="caution">
    <text evidence="6">The sequence shown here is derived from an EMBL/GenBank/DDBJ whole genome shotgun (WGS) entry which is preliminary data.</text>
</comment>
<dbReference type="SUPFAM" id="SSF52768">
    <property type="entry name" value="Arginase/deacetylase"/>
    <property type="match status" value="1"/>
</dbReference>
<dbReference type="EMBL" id="JBHSFV010000005">
    <property type="protein sequence ID" value="MFC4634233.1"/>
    <property type="molecule type" value="Genomic_DNA"/>
</dbReference>
<dbReference type="InterPro" id="IPR006035">
    <property type="entry name" value="Ureohydrolase"/>
</dbReference>
<organism evidence="6 7">
    <name type="scientific">Dokdonia ponticola</name>
    <dbReference type="NCBI Taxonomy" id="2041041"/>
    <lineage>
        <taxon>Bacteria</taxon>
        <taxon>Pseudomonadati</taxon>
        <taxon>Bacteroidota</taxon>
        <taxon>Flavobacteriia</taxon>
        <taxon>Flavobacteriales</taxon>
        <taxon>Flavobacteriaceae</taxon>
        <taxon>Dokdonia</taxon>
    </lineage>
</organism>
<evidence type="ECO:0000256" key="2">
    <source>
        <dbReference type="ARBA" id="ARBA00022801"/>
    </source>
</evidence>
<name>A0ABV9HXJ7_9FLAO</name>
<protein>
    <submittedName>
        <fullName evidence="6">Formimidoylglutamase</fullName>
        <ecNumber evidence="6">3.5.3.8</ecNumber>
    </submittedName>
</protein>
<accession>A0ABV9HXJ7</accession>
<dbReference type="Pfam" id="PF00491">
    <property type="entry name" value="Arginase"/>
    <property type="match status" value="1"/>
</dbReference>
<evidence type="ECO:0000256" key="5">
    <source>
        <dbReference type="PROSITE-ProRule" id="PRU00742"/>
    </source>
</evidence>
<keyword evidence="2 6" id="KW-0378">Hydrolase</keyword>
<keyword evidence="7" id="KW-1185">Reference proteome</keyword>
<dbReference type="GO" id="GO:0050415">
    <property type="term" value="F:formimidoylglutamase activity"/>
    <property type="evidence" value="ECO:0007669"/>
    <property type="project" value="UniProtKB-EC"/>
</dbReference>
<evidence type="ECO:0000256" key="1">
    <source>
        <dbReference type="ARBA" id="ARBA00022723"/>
    </source>
</evidence>
<sequence>MIQLHIQSKETLDELISKREGETKLGETVQFCHSLEGIEESNARYVIFGIAEDFGVRANYGRRGTAKAWNAFLQSFVNIQENQYNSGENILLLGYISVTPDDIKYTSPKEVLGDIVTRIDKKVAFIVKTIVAAGKIPVIIGGGHNNAYGNIKGTSQALQETINVINIDAHTDLRTTDYRHSGNGFSYALSLNDPQEASLDRYTVFGLHKNYTPQYIYDLFEKRRDRLRYYHLEELWPRNIPVSKQFKTALDFVAQKSFGLELDCDAITNFPSSAQTPSGFDISDVRQFIMHAASKKQCCYFHICEASPGRKKAGQVGKAISYFVTDFIRTHHANY</sequence>
<dbReference type="Proteomes" id="UP001596043">
    <property type="component" value="Unassembled WGS sequence"/>
</dbReference>
<keyword evidence="4" id="KW-0464">Manganese</keyword>
<evidence type="ECO:0000313" key="6">
    <source>
        <dbReference type="EMBL" id="MFC4634233.1"/>
    </source>
</evidence>
<dbReference type="InterPro" id="IPR023696">
    <property type="entry name" value="Ureohydrolase_dom_sf"/>
</dbReference>
<proteinExistence type="inferred from homology"/>
<reference evidence="7" key="1">
    <citation type="journal article" date="2019" name="Int. J. Syst. Evol. Microbiol.">
        <title>The Global Catalogue of Microorganisms (GCM) 10K type strain sequencing project: providing services to taxonomists for standard genome sequencing and annotation.</title>
        <authorList>
            <consortium name="The Broad Institute Genomics Platform"/>
            <consortium name="The Broad Institute Genome Sequencing Center for Infectious Disease"/>
            <person name="Wu L."/>
            <person name="Ma J."/>
        </authorList>
    </citation>
    <scope>NUCLEOTIDE SEQUENCE [LARGE SCALE GENOMIC DNA]</scope>
    <source>
        <strain evidence="7">YJ-61-S</strain>
    </source>
</reference>
<dbReference type="CDD" id="cd09988">
    <property type="entry name" value="Formimidoylglutamase"/>
    <property type="match status" value="1"/>
</dbReference>
<keyword evidence="3" id="KW-0369">Histidine metabolism</keyword>
<gene>
    <name evidence="6" type="ORF">ACFO3O_09965</name>
</gene>
<evidence type="ECO:0000256" key="4">
    <source>
        <dbReference type="ARBA" id="ARBA00023211"/>
    </source>
</evidence>
<evidence type="ECO:0000313" key="7">
    <source>
        <dbReference type="Proteomes" id="UP001596043"/>
    </source>
</evidence>
<dbReference type="PROSITE" id="PS51409">
    <property type="entry name" value="ARGINASE_2"/>
    <property type="match status" value="1"/>
</dbReference>
<dbReference type="RefSeq" id="WP_379978458.1">
    <property type="nucleotide sequence ID" value="NZ_JBHSFV010000005.1"/>
</dbReference>
<dbReference type="PANTHER" id="PTHR11358:SF35">
    <property type="entry name" value="FORMIMIDOYLGLUTAMASE"/>
    <property type="match status" value="1"/>
</dbReference>
<dbReference type="Gene3D" id="3.40.800.10">
    <property type="entry name" value="Ureohydrolase domain"/>
    <property type="match status" value="1"/>
</dbReference>
<dbReference type="PANTHER" id="PTHR11358">
    <property type="entry name" value="ARGINASE/AGMATINASE"/>
    <property type="match status" value="1"/>
</dbReference>
<comment type="similarity">
    <text evidence="5">Belongs to the arginase family.</text>
</comment>
<dbReference type="EC" id="3.5.3.8" evidence="6"/>